<evidence type="ECO:0000259" key="1">
    <source>
        <dbReference type="Pfam" id="PF05168"/>
    </source>
</evidence>
<dbReference type="SUPFAM" id="SSF81593">
    <property type="entry name" value="Nucleotidyltransferase substrate binding subunit/domain"/>
    <property type="match status" value="1"/>
</dbReference>
<dbReference type="Proteomes" id="UP000429232">
    <property type="component" value="Chromosome"/>
</dbReference>
<sequence length="488" mass="56915">MYNTRYTPFDHYPKFLSFNEIQNPLKPLYDFFTADSIKGHKAYLKEWRYYVINKDCFKGRKYGPGELLYEHELNIKMMEAAYLLMLSYNDISSDIKKVDKNQIKQEKKDWTYFPKNLRGKYLVNPYLALKKVFRQIKPQSFRDSLNMWLSDALHTKPTDEVTETAEIIGVYDNLKLLYDVTWLIYQRESDEPYLKDNYGSVAKVKKIARRLVLKELFPAVNEKDKSLLDKLVNFITERFPMIDMIFYPGKNDNPEIFYLVLIRNIKDTSDDGELGNKIEDHCKHLAEVFAIVHQYDTVVKGLESGARFWTKLVGKGEVLYQRDRNIVLPAPQQINNATLIDRAENKWARWGSQGDLFIAAAENLLKNRNELKKADLILACFMLNQATRNYLKAIIESVIGYRVQAHNLSRLLKLTLLLTNEIRAAFKLDTEEGVQLYTFIKDAGQKASYFEEYNPDEGGIRAGLKIVKRLALVSETVMLRLVQDLKNE</sequence>
<accession>A0A6I4HV93</accession>
<dbReference type="AlphaFoldDB" id="A0A6I4HV93"/>
<gene>
    <name evidence="2" type="ORF">GO620_001470</name>
</gene>
<keyword evidence="3" id="KW-1185">Reference proteome</keyword>
<proteinExistence type="predicted"/>
<dbReference type="Gene3D" id="1.20.120.330">
    <property type="entry name" value="Nucleotidyltransferases domain 2"/>
    <property type="match status" value="1"/>
</dbReference>
<reference evidence="2 3" key="1">
    <citation type="submission" date="2020-12" db="EMBL/GenBank/DDBJ databases">
        <title>HMF7856_wgs.fasta genome submission.</title>
        <authorList>
            <person name="Kang H."/>
            <person name="Kim H."/>
            <person name="Joh K."/>
        </authorList>
    </citation>
    <scope>NUCLEOTIDE SEQUENCE [LARGE SCALE GENOMIC DNA]</scope>
    <source>
        <strain evidence="2 3">HMF7856</strain>
    </source>
</reference>
<protein>
    <submittedName>
        <fullName evidence="2">HEPN domain-containing protein</fullName>
    </submittedName>
</protein>
<dbReference type="RefSeq" id="WP_157522964.1">
    <property type="nucleotide sequence ID" value="NZ_CP066775.1"/>
</dbReference>
<feature type="domain" description="HEPN" evidence="1">
    <location>
        <begin position="359"/>
        <end position="470"/>
    </location>
</feature>
<dbReference type="KEGG" id="mgik:GO620_001470"/>
<dbReference type="InterPro" id="IPR007842">
    <property type="entry name" value="HEPN_dom"/>
</dbReference>
<evidence type="ECO:0000313" key="2">
    <source>
        <dbReference type="EMBL" id="QQL50148.1"/>
    </source>
</evidence>
<evidence type="ECO:0000313" key="3">
    <source>
        <dbReference type="Proteomes" id="UP000429232"/>
    </source>
</evidence>
<name>A0A6I4HV93_9SPHI</name>
<organism evidence="2 3">
    <name type="scientific">Mucilaginibacter ginkgonis</name>
    <dbReference type="NCBI Taxonomy" id="2682091"/>
    <lineage>
        <taxon>Bacteria</taxon>
        <taxon>Pseudomonadati</taxon>
        <taxon>Bacteroidota</taxon>
        <taxon>Sphingobacteriia</taxon>
        <taxon>Sphingobacteriales</taxon>
        <taxon>Sphingobacteriaceae</taxon>
        <taxon>Mucilaginibacter</taxon>
    </lineage>
</organism>
<dbReference type="EMBL" id="CP066775">
    <property type="protein sequence ID" value="QQL50148.1"/>
    <property type="molecule type" value="Genomic_DNA"/>
</dbReference>
<dbReference type="Pfam" id="PF05168">
    <property type="entry name" value="HEPN"/>
    <property type="match status" value="1"/>
</dbReference>